<dbReference type="EMBL" id="OX596086">
    <property type="protein sequence ID" value="CAM9932433.1"/>
    <property type="molecule type" value="Genomic_DNA"/>
</dbReference>
<gene>
    <name evidence="1" type="ORF">MRATA1EN22A_LOCUS9555</name>
</gene>
<accession>A0AC59YSG2</accession>
<sequence>MPCCLLALLLGTFLGVSAQTIHQWPPTRVQPAGSPLSLECSVKGTSNPTLYWYRQEAGGSLQLLFYSVSAEDIDPREFQNFEAYRPQDGQFILSSKKLQLNNSGFYLCAWSLTLSWVGQTSGVTSSRCGSCVGGGGVGLRRARSQSPLFEQLLDLRQSLGERELSVKQ</sequence>
<organism evidence="1 2">
    <name type="scientific">Rangifer tarandus platyrhynchus</name>
    <name type="common">Svalbard reindeer</name>
    <dbReference type="NCBI Taxonomy" id="3082113"/>
    <lineage>
        <taxon>Eukaryota</taxon>
        <taxon>Metazoa</taxon>
        <taxon>Chordata</taxon>
        <taxon>Craniata</taxon>
        <taxon>Vertebrata</taxon>
        <taxon>Euteleostomi</taxon>
        <taxon>Mammalia</taxon>
        <taxon>Eutheria</taxon>
        <taxon>Laurasiatheria</taxon>
        <taxon>Artiodactyla</taxon>
        <taxon>Ruminantia</taxon>
        <taxon>Pecora</taxon>
        <taxon>Cervidae</taxon>
        <taxon>Odocoileinae</taxon>
        <taxon>Rangifer</taxon>
    </lineage>
</organism>
<evidence type="ECO:0000313" key="1">
    <source>
        <dbReference type="EMBL" id="CAM9932433.1"/>
    </source>
</evidence>
<reference evidence="1" key="1">
    <citation type="submission" date="2023-05" db="EMBL/GenBank/DDBJ databases">
        <authorList>
            <consortium name="ELIXIR-Norway"/>
        </authorList>
    </citation>
    <scope>NUCLEOTIDE SEQUENCE</scope>
</reference>
<evidence type="ECO:0000313" key="2">
    <source>
        <dbReference type="Proteomes" id="UP001162501"/>
    </source>
</evidence>
<name>A0AC59YSG2_RANTA</name>
<proteinExistence type="predicted"/>
<reference evidence="1" key="2">
    <citation type="submission" date="2025-03" db="EMBL/GenBank/DDBJ databases">
        <authorList>
            <consortium name="ELIXIR-Norway"/>
            <consortium name="Elixir Norway"/>
        </authorList>
    </citation>
    <scope>NUCLEOTIDE SEQUENCE</scope>
</reference>
<protein>
    <submittedName>
        <fullName evidence="1">Uncharacterized protein</fullName>
    </submittedName>
</protein>
<dbReference type="Proteomes" id="UP001162501">
    <property type="component" value="Chromosome 2"/>
</dbReference>